<dbReference type="EMBL" id="ACUX02000006">
    <property type="protein sequence ID" value="EEZ61320.1"/>
    <property type="molecule type" value="Genomic_DNA"/>
</dbReference>
<dbReference type="STRING" id="649764.HMPREF0762_00657"/>
<dbReference type="RefSeq" id="WP_006361902.1">
    <property type="nucleotide sequence ID" value="NZ_GG700630.1"/>
</dbReference>
<dbReference type="HOGENOM" id="CLU_046106_1_0_11"/>
<comment type="caution">
    <text evidence="1">The sequence shown here is derived from an EMBL/GenBank/DDBJ whole genome shotgun (WGS) entry which is preliminary data.</text>
</comment>
<sequence>MNIPIDIKTLLAGVTDVEAARIVPLSVSVLIDDSAPADLAAFVRSSFASASPQARVSLNYFHDGRALFDPESDMVVIAAGTTPEVGQVAEDVRRARIPVMVVTASPAAVRSAAEAAGVPIAPADLIAPDQVAGSDVIPLSRPVVVHSGAVAVAAPDAAVAPRGIASDAAMAGAASFEPIPLSVDMMERLALRMGEWVVATFKETRLSYAQAFDFVRRPLALESVRSTAAQNAGVGLVVVIPGADMPVMTANQAKMVLEIAAAYGQPLTADRIKELAAIVGGGFAWRAVARQIIGVVPALGWAVKAGIGYGGTVAMGTAAIEYFEHGGTVGGLIGALNEARGKAVRAFASTSAGRGMKDRARAAGRTVARNAAASAGQTAKNAGQAAKDAPVRLARAAKSVAAAAATAAIGSLPGAGARR</sequence>
<reference evidence="1" key="1">
    <citation type="submission" date="2009-10" db="EMBL/GenBank/DDBJ databases">
        <authorList>
            <person name="Weinstock G."/>
            <person name="Sodergren E."/>
            <person name="Clifton S."/>
            <person name="Fulton L."/>
            <person name="Fulton B."/>
            <person name="Courtney L."/>
            <person name="Fronick C."/>
            <person name="Harrison M."/>
            <person name="Strong C."/>
            <person name="Farmer C."/>
            <person name="Delahaunty K."/>
            <person name="Markovic C."/>
            <person name="Hall O."/>
            <person name="Minx P."/>
            <person name="Tomlinson C."/>
            <person name="Mitreva M."/>
            <person name="Nelson J."/>
            <person name="Hou S."/>
            <person name="Wollam A."/>
            <person name="Pepin K.H."/>
            <person name="Johnson M."/>
            <person name="Bhonagiri V."/>
            <person name="Nash W.E."/>
            <person name="Warren W."/>
            <person name="Chinwalla A."/>
            <person name="Mardis E.R."/>
            <person name="Wilson R.K."/>
        </authorList>
    </citation>
    <scope>NUCLEOTIDE SEQUENCE [LARGE SCALE GENOMIC DNA]</scope>
    <source>
        <strain evidence="1">ATCC 700122</strain>
    </source>
</reference>
<organism evidence="1 2">
    <name type="scientific">Slackia exigua (strain ATCC 700122 / DSM 15923 / CIP 105133 / JCM 11022 / KCTC 5966 / S-7)</name>
    <dbReference type="NCBI Taxonomy" id="649764"/>
    <lineage>
        <taxon>Bacteria</taxon>
        <taxon>Bacillati</taxon>
        <taxon>Actinomycetota</taxon>
        <taxon>Coriobacteriia</taxon>
        <taxon>Eggerthellales</taxon>
        <taxon>Eggerthellaceae</taxon>
        <taxon>Slackia</taxon>
    </lineage>
</organism>
<keyword evidence="2" id="KW-1185">Reference proteome</keyword>
<proteinExistence type="predicted"/>
<evidence type="ECO:0000313" key="1">
    <source>
        <dbReference type="EMBL" id="EEZ61320.1"/>
    </source>
</evidence>
<dbReference type="eggNOG" id="COG3597">
    <property type="taxonomic scope" value="Bacteria"/>
</dbReference>
<evidence type="ECO:0000313" key="2">
    <source>
        <dbReference type="Proteomes" id="UP000006001"/>
    </source>
</evidence>
<name>D0WFQ7_SLAES</name>
<dbReference type="Proteomes" id="UP000006001">
    <property type="component" value="Unassembled WGS sequence"/>
</dbReference>
<dbReference type="GeneID" id="85007264"/>
<evidence type="ECO:0008006" key="3">
    <source>
        <dbReference type="Google" id="ProtNLM"/>
    </source>
</evidence>
<gene>
    <name evidence="1" type="ORF">HMPREF0762_00657</name>
</gene>
<protein>
    <recommendedName>
        <fullName evidence="3">DUF697 domain-containing protein</fullName>
    </recommendedName>
</protein>
<accession>D0WFQ7</accession>
<dbReference type="AlphaFoldDB" id="D0WFQ7"/>
<dbReference type="OrthoDB" id="5243947at2"/>